<evidence type="ECO:0000313" key="4">
    <source>
        <dbReference type="Proteomes" id="UP000289886"/>
    </source>
</evidence>
<dbReference type="Proteomes" id="UP000289886">
    <property type="component" value="Unassembled WGS sequence"/>
</dbReference>
<dbReference type="InterPro" id="IPR026695">
    <property type="entry name" value="Ccdc71/71L"/>
</dbReference>
<dbReference type="EMBL" id="SCEB01214929">
    <property type="protein sequence ID" value="RXM32225.1"/>
    <property type="molecule type" value="Genomic_DNA"/>
</dbReference>
<dbReference type="Pfam" id="PF15374">
    <property type="entry name" value="CCDC71L"/>
    <property type="match status" value="1"/>
</dbReference>
<feature type="compositionally biased region" description="Basic residues" evidence="2">
    <location>
        <begin position="100"/>
        <end position="120"/>
    </location>
</feature>
<organism evidence="3 4">
    <name type="scientific">Acipenser ruthenus</name>
    <name type="common">Sterlet sturgeon</name>
    <dbReference type="NCBI Taxonomy" id="7906"/>
    <lineage>
        <taxon>Eukaryota</taxon>
        <taxon>Metazoa</taxon>
        <taxon>Chordata</taxon>
        <taxon>Craniata</taxon>
        <taxon>Vertebrata</taxon>
        <taxon>Euteleostomi</taxon>
        <taxon>Actinopterygii</taxon>
        <taxon>Chondrostei</taxon>
        <taxon>Acipenseriformes</taxon>
        <taxon>Acipenseridae</taxon>
        <taxon>Acipenser</taxon>
    </lineage>
</organism>
<dbReference type="AlphaFoldDB" id="A0A444UAN1"/>
<keyword evidence="4" id="KW-1185">Reference proteome</keyword>
<gene>
    <name evidence="3" type="ORF">EOD39_6284</name>
</gene>
<evidence type="ECO:0000256" key="1">
    <source>
        <dbReference type="ARBA" id="ARBA00022553"/>
    </source>
</evidence>
<sequence>MSESLMEKEKVVFSRSKVYLEGTHALEEAFKLFVPQPKDFTANSDGKIWDFLCSFKHEGFSPVILRSKDVYGYSSCRSVVPDKNGIGVKKVRGLADTKKKAPGLRRERKKKRGRKPKKYSTKGLGTVFNLLETVTNSPCVVSNSPSSVVSDSPKPVSRPSSPEIVSNSMCIASNPPITDSPETVSNSPFTALAERLETTSTSSDSTLSESLETINSLDTGTVYCQMTLEEIWRAATPKIITVKTVVVKDVFCEKNTAAARSRAETLMHLNLTAHLKLRRLNIPQ</sequence>
<name>A0A444UAN1_ACIRT</name>
<feature type="compositionally biased region" description="Low complexity" evidence="2">
    <location>
        <begin position="141"/>
        <end position="162"/>
    </location>
</feature>
<feature type="region of interest" description="Disordered" evidence="2">
    <location>
        <begin position="94"/>
        <end position="121"/>
    </location>
</feature>
<reference evidence="3 4" key="1">
    <citation type="submission" date="2019-01" db="EMBL/GenBank/DDBJ databases">
        <title>Draft Genome and Complete Hox-Cluster Characterization of the Sterlet Sturgeon (Acipenser ruthenus).</title>
        <authorList>
            <person name="Wei Q."/>
        </authorList>
    </citation>
    <scope>NUCLEOTIDE SEQUENCE [LARGE SCALE GENOMIC DNA]</scope>
    <source>
        <strain evidence="3">WHYD16114868_AA</strain>
        <tissue evidence="3">Blood</tissue>
    </source>
</reference>
<evidence type="ECO:0000313" key="3">
    <source>
        <dbReference type="EMBL" id="RXM32225.1"/>
    </source>
</evidence>
<evidence type="ECO:0000256" key="2">
    <source>
        <dbReference type="SAM" id="MobiDB-lite"/>
    </source>
</evidence>
<dbReference type="PANTHER" id="PTHR14484:SF1">
    <property type="entry name" value="COILED-COIL DOMAIN-CONTAINING PROTEIN 71L"/>
    <property type="match status" value="1"/>
</dbReference>
<keyword evidence="1" id="KW-0597">Phosphoprotein</keyword>
<feature type="region of interest" description="Disordered" evidence="2">
    <location>
        <begin position="141"/>
        <end position="163"/>
    </location>
</feature>
<accession>A0A444UAN1</accession>
<proteinExistence type="predicted"/>
<comment type="caution">
    <text evidence="3">The sequence shown here is derived from an EMBL/GenBank/DDBJ whole genome shotgun (WGS) entry which is preliminary data.</text>
</comment>
<protein>
    <submittedName>
        <fullName evidence="3">Coiled-coil domain-containing protein 71L</fullName>
    </submittedName>
</protein>
<dbReference type="PANTHER" id="PTHR14484">
    <property type="entry name" value="COILED-COIL DOMAIN-CONTAINING PROTEIN 71"/>
    <property type="match status" value="1"/>
</dbReference>